<name>L8FWP9_PSED2</name>
<gene>
    <name evidence="3" type="ORF">GMDG_00162</name>
</gene>
<dbReference type="Proteomes" id="UP000011064">
    <property type="component" value="Unassembled WGS sequence"/>
</dbReference>
<accession>L8FWP9</accession>
<dbReference type="VEuPathDB" id="FungiDB:GMDG_00162"/>
<dbReference type="AlphaFoldDB" id="L8FWP9"/>
<keyword evidence="2" id="KW-1133">Transmembrane helix</keyword>
<evidence type="ECO:0000313" key="3">
    <source>
        <dbReference type="EMBL" id="ELR04903.1"/>
    </source>
</evidence>
<sequence>MCAPRRKKIGTYETACRDIILGIPKALIIQPMLFFSAQICILLSTSLASSSSLNPLVLNRNSLFSTCSSHLRNLNLYIIIERCKVLGVSVELLFARLAWTIFPLVAGFLKGKIQRRLRLSTMINKADGAEMAAFFASAEQCEDLVSRTSKSRNVSPMKRGRPEDSVREADTDSSREDEHQRSRKRRRRSNSVQDLATMEETSLGAPSTNVPSPTTPVSFQDAACLRQEWLHEERQRSNPSHQWEEEMAWAAGVYKGDVTLGETNAERWLEFNGGEHPPNKEHWDY</sequence>
<proteinExistence type="predicted"/>
<organism evidence="3 4">
    <name type="scientific">Pseudogymnoascus destructans (strain ATCC MYA-4855 / 20631-21)</name>
    <name type="common">Bat white-nose syndrome fungus</name>
    <name type="synonym">Geomyces destructans</name>
    <dbReference type="NCBI Taxonomy" id="658429"/>
    <lineage>
        <taxon>Eukaryota</taxon>
        <taxon>Fungi</taxon>
        <taxon>Dikarya</taxon>
        <taxon>Ascomycota</taxon>
        <taxon>Pezizomycotina</taxon>
        <taxon>Leotiomycetes</taxon>
        <taxon>Thelebolales</taxon>
        <taxon>Thelebolaceae</taxon>
        <taxon>Pseudogymnoascus</taxon>
    </lineage>
</organism>
<keyword evidence="4" id="KW-1185">Reference proteome</keyword>
<keyword evidence="2" id="KW-0472">Membrane</keyword>
<feature type="compositionally biased region" description="Low complexity" evidence="1">
    <location>
        <begin position="206"/>
        <end position="215"/>
    </location>
</feature>
<evidence type="ECO:0000313" key="4">
    <source>
        <dbReference type="Proteomes" id="UP000011064"/>
    </source>
</evidence>
<keyword evidence="2" id="KW-0812">Transmembrane</keyword>
<feature type="transmembrane region" description="Helical" evidence="2">
    <location>
        <begin position="27"/>
        <end position="48"/>
    </location>
</feature>
<feature type="compositionally biased region" description="Basic and acidic residues" evidence="1">
    <location>
        <begin position="160"/>
        <end position="180"/>
    </location>
</feature>
<dbReference type="HOGENOM" id="CLU_977042_0_0_1"/>
<feature type="region of interest" description="Disordered" evidence="1">
    <location>
        <begin position="146"/>
        <end position="215"/>
    </location>
</feature>
<evidence type="ECO:0000256" key="1">
    <source>
        <dbReference type="SAM" id="MobiDB-lite"/>
    </source>
</evidence>
<evidence type="ECO:0000256" key="2">
    <source>
        <dbReference type="SAM" id="Phobius"/>
    </source>
</evidence>
<protein>
    <submittedName>
        <fullName evidence="3">Uncharacterized protein</fullName>
    </submittedName>
</protein>
<feature type="transmembrane region" description="Helical" evidence="2">
    <location>
        <begin position="92"/>
        <end position="109"/>
    </location>
</feature>
<reference evidence="4" key="1">
    <citation type="submission" date="2010-09" db="EMBL/GenBank/DDBJ databases">
        <title>The genome sequence of Geomyces destructans 20631-21.</title>
        <authorList>
            <consortium name="The Broad Institute Genome Sequencing Platform"/>
            <person name="Cuomo C.A."/>
            <person name="Blehert D.S."/>
            <person name="Lorch J.M."/>
            <person name="Young S.K."/>
            <person name="Zeng Q."/>
            <person name="Gargeya S."/>
            <person name="Fitzgerald M."/>
            <person name="Haas B."/>
            <person name="Abouelleil A."/>
            <person name="Alvarado L."/>
            <person name="Arachchi H.M."/>
            <person name="Berlin A."/>
            <person name="Brown A."/>
            <person name="Chapman S.B."/>
            <person name="Chen Z."/>
            <person name="Dunbar C."/>
            <person name="Freedman E."/>
            <person name="Gearin G."/>
            <person name="Gellesch M."/>
            <person name="Goldberg J."/>
            <person name="Griggs A."/>
            <person name="Gujja S."/>
            <person name="Heiman D."/>
            <person name="Howarth C."/>
            <person name="Larson L."/>
            <person name="Lui A."/>
            <person name="MacDonald P.J.P."/>
            <person name="Montmayeur A."/>
            <person name="Murphy C."/>
            <person name="Neiman D."/>
            <person name="Pearson M."/>
            <person name="Priest M."/>
            <person name="Roberts A."/>
            <person name="Saif S."/>
            <person name="Shea T."/>
            <person name="Shenoy N."/>
            <person name="Sisk P."/>
            <person name="Stolte C."/>
            <person name="Sykes S."/>
            <person name="Wortman J."/>
            <person name="Nusbaum C."/>
            <person name="Birren B."/>
        </authorList>
    </citation>
    <scope>NUCLEOTIDE SEQUENCE [LARGE SCALE GENOMIC DNA]</scope>
    <source>
        <strain evidence="4">ATCC MYA-4855 / 20631-21</strain>
    </source>
</reference>
<dbReference type="EMBL" id="GL573170">
    <property type="protein sequence ID" value="ELR04903.1"/>
    <property type="molecule type" value="Genomic_DNA"/>
</dbReference>
<dbReference type="InParanoid" id="L8FWP9"/>